<reference evidence="1 2" key="1">
    <citation type="submission" date="2016-05" db="EMBL/GenBank/DDBJ databases">
        <title>Genome Sequence of Pseudomonas citronellolis Strain SJTE-3, an Estrogens and Persistent Organic Pollutants degradation strain.</title>
        <authorList>
            <person name="Liang R."/>
        </authorList>
    </citation>
    <scope>NUCLEOTIDE SEQUENCE [LARGE SCALE GENOMIC DNA]</scope>
    <source>
        <strain evidence="1 2">SJTE-3</strain>
    </source>
</reference>
<proteinExistence type="predicted"/>
<protein>
    <recommendedName>
        <fullName evidence="3">Molecular chaperone</fullName>
    </recommendedName>
</protein>
<dbReference type="EMBL" id="CP015878">
    <property type="protein sequence ID" value="ANI17704.1"/>
    <property type="molecule type" value="Genomic_DNA"/>
</dbReference>
<gene>
    <name evidence="1" type="ORF">A9C11_28590</name>
</gene>
<evidence type="ECO:0000313" key="2">
    <source>
        <dbReference type="Proteomes" id="UP000077748"/>
    </source>
</evidence>
<evidence type="ECO:0000313" key="1">
    <source>
        <dbReference type="EMBL" id="ANI17704.1"/>
    </source>
</evidence>
<sequence>MKTQSNDATRRPDVAYLATRTRALYHRLVDLDSARLPPATRLKQLERSRAEVFDLGHNLAELLGDRRGSTERRRADKAAQLIAALHRRLIQGYWALARGECTEAQLKALLLQRTLRSAQEIHFSALLNGQEAPAGFWRLLHRLYAKARQASLQDIDVKDPEIPEARSQSISRGYLGALLLASSAPLQMPGEALQVLIESLETLASTARLGNARDTDRWIIASDRDQAFLDIDKAPATEGHLALQLDEAIKVMQHFKGLGGAKEGFDLKDHLLRSWRGQPPGADWEACHGFGALLEHLGAGKDEAALDARHFALQAKAQDVWAIHSDGRAGLDEEVPHLEPIEFKSPSESAAERPPVIALSQVTPLPNGVSALWSNGEPPPPKAGDLLGIRPGSEAPWQLARVDRATPAGNGQAQLTLAWLSKHPRACRITLRSKLQESAPRNALLLDDAGTTRILCPTLPLASGKKLLVEEAESRYIALLGEALDGGAEPACFRLQRLDIEVEAEPAGSPG</sequence>
<organism evidence="1 2">
    <name type="scientific">Pseudomonas citronellolis</name>
    <dbReference type="NCBI Taxonomy" id="53408"/>
    <lineage>
        <taxon>Bacteria</taxon>
        <taxon>Pseudomonadati</taxon>
        <taxon>Pseudomonadota</taxon>
        <taxon>Gammaproteobacteria</taxon>
        <taxon>Pseudomonadales</taxon>
        <taxon>Pseudomonadaceae</taxon>
        <taxon>Pseudomonas</taxon>
    </lineage>
</organism>
<dbReference type="AlphaFoldDB" id="A0A1A9KJM6"/>
<dbReference type="Proteomes" id="UP000077748">
    <property type="component" value="Chromosome"/>
</dbReference>
<accession>A0A1A9KJM6</accession>
<evidence type="ECO:0008006" key="3">
    <source>
        <dbReference type="Google" id="ProtNLM"/>
    </source>
</evidence>
<name>A0A1A9KJM6_9PSED</name>
<dbReference type="RefSeq" id="WP_064584637.1">
    <property type="nucleotide sequence ID" value="NZ_CP015878.1"/>
</dbReference>